<feature type="transmembrane region" description="Helical" evidence="1">
    <location>
        <begin position="65"/>
        <end position="87"/>
    </location>
</feature>
<accession>A0A558AL05</accession>
<dbReference type="EMBL" id="VJZA01000004">
    <property type="protein sequence ID" value="TVT24942.1"/>
    <property type="molecule type" value="Genomic_DNA"/>
</dbReference>
<protein>
    <submittedName>
        <fullName evidence="3">Glycine zipper family protein</fullName>
    </submittedName>
</protein>
<evidence type="ECO:0000259" key="2">
    <source>
        <dbReference type="Pfam" id="PF11181"/>
    </source>
</evidence>
<dbReference type="AlphaFoldDB" id="A0A558AL05"/>
<evidence type="ECO:0000256" key="1">
    <source>
        <dbReference type="SAM" id="Phobius"/>
    </source>
</evidence>
<dbReference type="Proteomes" id="UP000318578">
    <property type="component" value="Unassembled WGS sequence"/>
</dbReference>
<keyword evidence="4" id="KW-1185">Reference proteome</keyword>
<sequence>MTDSPRLRRPSAERVPVATFTSYEDAENAVDYLSDRHFPVERVAIIGHDVKMVEQVVGRLNYGRAALSGAVAGAVPGALIGWLFGLFDWLRPLVASLALAAYGLIFGAVVGALVGLVAYALQRGHRDFTAISGLQPSRFEVVADAEVAQDAVGLLRERRVPEDPARR</sequence>
<dbReference type="InterPro" id="IPR025889">
    <property type="entry name" value="GSP17M-like_dom"/>
</dbReference>
<evidence type="ECO:0000313" key="4">
    <source>
        <dbReference type="Proteomes" id="UP000318578"/>
    </source>
</evidence>
<keyword evidence="1" id="KW-1133">Transmembrane helix</keyword>
<reference evidence="3 4" key="1">
    <citation type="submission" date="2019-07" db="EMBL/GenBank/DDBJ databases">
        <title>New species of Amycolatopsis and Streptomyces.</title>
        <authorList>
            <person name="Duangmal K."/>
            <person name="Teo W.F.A."/>
            <person name="Lipun K."/>
        </authorList>
    </citation>
    <scope>NUCLEOTIDE SEQUENCE [LARGE SCALE GENOMIC DNA]</scope>
    <source>
        <strain evidence="3 4">JCM 30562</strain>
    </source>
</reference>
<dbReference type="Pfam" id="PF11181">
    <property type="entry name" value="YflT"/>
    <property type="match status" value="1"/>
</dbReference>
<feature type="domain" description="General stress protein 17M-like" evidence="2">
    <location>
        <begin position="17"/>
        <end position="83"/>
    </location>
</feature>
<comment type="caution">
    <text evidence="3">The sequence shown here is derived from an EMBL/GenBank/DDBJ whole genome shotgun (WGS) entry which is preliminary data.</text>
</comment>
<organism evidence="3 4">
    <name type="scientific">Amycolatopsis acidiphila</name>
    <dbReference type="NCBI Taxonomy" id="715473"/>
    <lineage>
        <taxon>Bacteria</taxon>
        <taxon>Bacillati</taxon>
        <taxon>Actinomycetota</taxon>
        <taxon>Actinomycetes</taxon>
        <taxon>Pseudonocardiales</taxon>
        <taxon>Pseudonocardiaceae</taxon>
        <taxon>Amycolatopsis</taxon>
    </lineage>
</organism>
<gene>
    <name evidence="3" type="ORF">FNH06_03705</name>
</gene>
<dbReference type="RefSeq" id="WP_144633581.1">
    <property type="nucleotide sequence ID" value="NZ_BNAX01000020.1"/>
</dbReference>
<keyword evidence="1" id="KW-0812">Transmembrane</keyword>
<dbReference type="OrthoDB" id="3381462at2"/>
<feature type="transmembrane region" description="Helical" evidence="1">
    <location>
        <begin position="99"/>
        <end position="121"/>
    </location>
</feature>
<proteinExistence type="predicted"/>
<name>A0A558AL05_9PSEU</name>
<evidence type="ECO:0000313" key="3">
    <source>
        <dbReference type="EMBL" id="TVT24942.1"/>
    </source>
</evidence>
<keyword evidence="1" id="KW-0472">Membrane</keyword>